<evidence type="ECO:0000313" key="2">
    <source>
        <dbReference type="EMBL" id="PSL49743.1"/>
    </source>
</evidence>
<dbReference type="InterPro" id="IPR020843">
    <property type="entry name" value="ER"/>
</dbReference>
<dbReference type="Gene3D" id="3.90.180.10">
    <property type="entry name" value="Medium-chain alcohol dehydrogenases, catalytic domain"/>
    <property type="match status" value="1"/>
</dbReference>
<dbReference type="Pfam" id="PF00107">
    <property type="entry name" value="ADH_zinc_N"/>
    <property type="match status" value="1"/>
</dbReference>
<dbReference type="InterPro" id="IPR011032">
    <property type="entry name" value="GroES-like_sf"/>
</dbReference>
<dbReference type="RefSeq" id="WP_106526958.1">
    <property type="nucleotide sequence ID" value="NZ_PYAW01000001.1"/>
</dbReference>
<name>A0A2P8HU54_CHINA</name>
<feature type="domain" description="Enoyl reductase (ER)" evidence="1">
    <location>
        <begin position="10"/>
        <end position="334"/>
    </location>
</feature>
<dbReference type="InterPro" id="IPR013149">
    <property type="entry name" value="ADH-like_C"/>
</dbReference>
<gene>
    <name evidence="2" type="ORF">CLV51_1011078</name>
</gene>
<dbReference type="InterPro" id="IPR013154">
    <property type="entry name" value="ADH-like_N"/>
</dbReference>
<keyword evidence="3" id="KW-1185">Reference proteome</keyword>
<sequence>MKAIQQIAFGLESLKLVELPTPTPAPHEVLVKIEAVSLNYLDVALATGTYSKELPLPRIPTSDGAGVVAAVGENVTKWKVGDRVMLHYNQLWQHGLPSRQTDHVRIGVSTPGLLSEYTVVPEYALVRTPSNLTSTEAATLPVAGVTAWTGLVSYAGIKPGQTVLTQGTGGVSLFSLQIALAAGAKVIATSSSPDKLKKLQALGAHEVVDYKKYPEWHTEVKRLSGGEGAHATIDVAGAATISNSVKSMRYNGFVGLVGFMTGAQLPVDLFAAVGSYVRLQAYSVGSLESFEHLAAAIEINNIHPVIDSVFSINDAQEAFRYMGGSTNQFGKIVIELK</sequence>
<dbReference type="GO" id="GO:0016491">
    <property type="term" value="F:oxidoreductase activity"/>
    <property type="evidence" value="ECO:0007669"/>
    <property type="project" value="InterPro"/>
</dbReference>
<protein>
    <submittedName>
        <fullName evidence="2">NADPH:quinone reductase-like Zn-dependent oxidoreductase</fullName>
    </submittedName>
</protein>
<dbReference type="Gene3D" id="3.40.50.720">
    <property type="entry name" value="NAD(P)-binding Rossmann-like Domain"/>
    <property type="match status" value="1"/>
</dbReference>
<dbReference type="OrthoDB" id="648910at2"/>
<dbReference type="SMART" id="SM00829">
    <property type="entry name" value="PKS_ER"/>
    <property type="match status" value="1"/>
</dbReference>
<dbReference type="EMBL" id="PYAW01000001">
    <property type="protein sequence ID" value="PSL49743.1"/>
    <property type="molecule type" value="Genomic_DNA"/>
</dbReference>
<dbReference type="PANTHER" id="PTHR45033:SF2">
    <property type="entry name" value="ZINC-TYPE ALCOHOL DEHYDROGENASE-LIKE PROTEIN C1773.06C"/>
    <property type="match status" value="1"/>
</dbReference>
<dbReference type="SUPFAM" id="SSF51735">
    <property type="entry name" value="NAD(P)-binding Rossmann-fold domains"/>
    <property type="match status" value="1"/>
</dbReference>
<dbReference type="CDD" id="cd08276">
    <property type="entry name" value="MDR7"/>
    <property type="match status" value="1"/>
</dbReference>
<dbReference type="AlphaFoldDB" id="A0A2P8HU54"/>
<dbReference type="Pfam" id="PF08240">
    <property type="entry name" value="ADH_N"/>
    <property type="match status" value="1"/>
</dbReference>
<organism evidence="2 3">
    <name type="scientific">Chitinophaga niastensis</name>
    <dbReference type="NCBI Taxonomy" id="536980"/>
    <lineage>
        <taxon>Bacteria</taxon>
        <taxon>Pseudomonadati</taxon>
        <taxon>Bacteroidota</taxon>
        <taxon>Chitinophagia</taxon>
        <taxon>Chitinophagales</taxon>
        <taxon>Chitinophagaceae</taxon>
        <taxon>Chitinophaga</taxon>
    </lineage>
</organism>
<dbReference type="SUPFAM" id="SSF50129">
    <property type="entry name" value="GroES-like"/>
    <property type="match status" value="1"/>
</dbReference>
<reference evidence="2 3" key="1">
    <citation type="submission" date="2018-03" db="EMBL/GenBank/DDBJ databases">
        <title>Genomic Encyclopedia of Archaeal and Bacterial Type Strains, Phase II (KMG-II): from individual species to whole genera.</title>
        <authorList>
            <person name="Goeker M."/>
        </authorList>
    </citation>
    <scope>NUCLEOTIDE SEQUENCE [LARGE SCALE GENOMIC DNA]</scope>
    <source>
        <strain evidence="2 3">DSM 24859</strain>
    </source>
</reference>
<dbReference type="Proteomes" id="UP000240971">
    <property type="component" value="Unassembled WGS sequence"/>
</dbReference>
<dbReference type="InterPro" id="IPR052711">
    <property type="entry name" value="Zinc_ADH-like"/>
</dbReference>
<comment type="caution">
    <text evidence="2">The sequence shown here is derived from an EMBL/GenBank/DDBJ whole genome shotgun (WGS) entry which is preliminary data.</text>
</comment>
<evidence type="ECO:0000259" key="1">
    <source>
        <dbReference type="SMART" id="SM00829"/>
    </source>
</evidence>
<accession>A0A2P8HU54</accession>
<evidence type="ECO:0000313" key="3">
    <source>
        <dbReference type="Proteomes" id="UP000240971"/>
    </source>
</evidence>
<proteinExistence type="predicted"/>
<dbReference type="PANTHER" id="PTHR45033">
    <property type="match status" value="1"/>
</dbReference>
<dbReference type="InterPro" id="IPR036291">
    <property type="entry name" value="NAD(P)-bd_dom_sf"/>
</dbReference>